<gene>
    <name evidence="2" type="ORF">SAMN05421753_112109</name>
</gene>
<name>A0A1I3L1C8_9PLAN</name>
<accession>A0A1I3L1C8</accession>
<dbReference type="Proteomes" id="UP000199518">
    <property type="component" value="Unassembled WGS sequence"/>
</dbReference>
<dbReference type="AlphaFoldDB" id="A0A1I3L1C8"/>
<evidence type="ECO:0000313" key="3">
    <source>
        <dbReference type="Proteomes" id="UP000199518"/>
    </source>
</evidence>
<feature type="region of interest" description="Disordered" evidence="1">
    <location>
        <begin position="1"/>
        <end position="21"/>
    </location>
</feature>
<protein>
    <submittedName>
        <fullName evidence="2">Uncharacterized protein</fullName>
    </submittedName>
</protein>
<evidence type="ECO:0000313" key="2">
    <source>
        <dbReference type="EMBL" id="SFI78530.1"/>
    </source>
</evidence>
<evidence type="ECO:0000256" key="1">
    <source>
        <dbReference type="SAM" id="MobiDB-lite"/>
    </source>
</evidence>
<organism evidence="2 3">
    <name type="scientific">Planctomicrobium piriforme</name>
    <dbReference type="NCBI Taxonomy" id="1576369"/>
    <lineage>
        <taxon>Bacteria</taxon>
        <taxon>Pseudomonadati</taxon>
        <taxon>Planctomycetota</taxon>
        <taxon>Planctomycetia</taxon>
        <taxon>Planctomycetales</taxon>
        <taxon>Planctomycetaceae</taxon>
        <taxon>Planctomicrobium</taxon>
    </lineage>
</organism>
<dbReference type="EMBL" id="FOQD01000012">
    <property type="protein sequence ID" value="SFI78530.1"/>
    <property type="molecule type" value="Genomic_DNA"/>
</dbReference>
<reference evidence="3" key="1">
    <citation type="submission" date="2016-10" db="EMBL/GenBank/DDBJ databases">
        <authorList>
            <person name="Varghese N."/>
            <person name="Submissions S."/>
        </authorList>
    </citation>
    <scope>NUCLEOTIDE SEQUENCE [LARGE SCALE GENOMIC DNA]</scope>
    <source>
        <strain evidence="3">DSM 26348</strain>
    </source>
</reference>
<keyword evidence="3" id="KW-1185">Reference proteome</keyword>
<sequence length="141" mass="15988">MSYTSGSMESEMARDRQAEYSETNAVQRSRIRHLERRLYALEKACEKLSAKAGRYSLGLAQALRFSIYDYTSNGGSYRSLATAAGVDVNSISRFMRDGDLRIATAEKIAGVLRFKIIDHKFEKFEEVVNAEKVKFVTLDEQ</sequence>
<proteinExistence type="predicted"/>